<name>A0AAD8WGS8_LOLMU</name>
<dbReference type="AlphaFoldDB" id="A0AAD8WGS8"/>
<organism evidence="2 3">
    <name type="scientific">Lolium multiflorum</name>
    <name type="common">Italian ryegrass</name>
    <name type="synonym">Lolium perenne subsp. multiflorum</name>
    <dbReference type="NCBI Taxonomy" id="4521"/>
    <lineage>
        <taxon>Eukaryota</taxon>
        <taxon>Viridiplantae</taxon>
        <taxon>Streptophyta</taxon>
        <taxon>Embryophyta</taxon>
        <taxon>Tracheophyta</taxon>
        <taxon>Spermatophyta</taxon>
        <taxon>Magnoliopsida</taxon>
        <taxon>Liliopsida</taxon>
        <taxon>Poales</taxon>
        <taxon>Poaceae</taxon>
        <taxon>BOP clade</taxon>
        <taxon>Pooideae</taxon>
        <taxon>Poodae</taxon>
        <taxon>Poeae</taxon>
        <taxon>Poeae Chloroplast Group 2 (Poeae type)</taxon>
        <taxon>Loliodinae</taxon>
        <taxon>Loliinae</taxon>
        <taxon>Lolium</taxon>
    </lineage>
</organism>
<evidence type="ECO:0000259" key="1">
    <source>
        <dbReference type="Pfam" id="PF00931"/>
    </source>
</evidence>
<proteinExistence type="predicted"/>
<dbReference type="Gene3D" id="3.40.50.300">
    <property type="entry name" value="P-loop containing nucleotide triphosphate hydrolases"/>
    <property type="match status" value="1"/>
</dbReference>
<reference evidence="2" key="1">
    <citation type="submission" date="2023-07" db="EMBL/GenBank/DDBJ databases">
        <title>A chromosome-level genome assembly of Lolium multiflorum.</title>
        <authorList>
            <person name="Chen Y."/>
            <person name="Copetti D."/>
            <person name="Kolliker R."/>
            <person name="Studer B."/>
        </authorList>
    </citation>
    <scope>NUCLEOTIDE SEQUENCE</scope>
    <source>
        <strain evidence="2">02402/16</strain>
        <tissue evidence="2">Leaf</tissue>
    </source>
</reference>
<sequence length="136" mass="15290">MEMIHKSLQKLLADKKILIVLDDLWEGGEFHLESLLDMFRVGKGGNVVVIVTTRDEDIAKKISTIKPYKLAPLTDDICWSIIKQKSVFESRDGNKEELEKIGKVIAMKCAGVALAAKSLGHMLQSMKFGEWESSRQ</sequence>
<accession>A0AAD8WGS8</accession>
<dbReference type="SUPFAM" id="SSF52540">
    <property type="entry name" value="P-loop containing nucleoside triphosphate hydrolases"/>
    <property type="match status" value="1"/>
</dbReference>
<evidence type="ECO:0000313" key="3">
    <source>
        <dbReference type="Proteomes" id="UP001231189"/>
    </source>
</evidence>
<dbReference type="InterPro" id="IPR027417">
    <property type="entry name" value="P-loop_NTPase"/>
</dbReference>
<feature type="domain" description="NB-ARC" evidence="1">
    <location>
        <begin position="4"/>
        <end position="89"/>
    </location>
</feature>
<dbReference type="PANTHER" id="PTHR36766">
    <property type="entry name" value="PLANT BROAD-SPECTRUM MILDEW RESISTANCE PROTEIN RPW8"/>
    <property type="match status" value="1"/>
</dbReference>
<dbReference type="InterPro" id="IPR042197">
    <property type="entry name" value="Apaf_helical"/>
</dbReference>
<dbReference type="PRINTS" id="PR00364">
    <property type="entry name" value="DISEASERSIST"/>
</dbReference>
<dbReference type="Proteomes" id="UP001231189">
    <property type="component" value="Unassembled WGS sequence"/>
</dbReference>
<dbReference type="Pfam" id="PF00931">
    <property type="entry name" value="NB-ARC"/>
    <property type="match status" value="1"/>
</dbReference>
<evidence type="ECO:0000313" key="2">
    <source>
        <dbReference type="EMBL" id="KAK1653584.1"/>
    </source>
</evidence>
<dbReference type="GO" id="GO:0043531">
    <property type="term" value="F:ADP binding"/>
    <property type="evidence" value="ECO:0007669"/>
    <property type="project" value="InterPro"/>
</dbReference>
<dbReference type="InterPro" id="IPR002182">
    <property type="entry name" value="NB-ARC"/>
</dbReference>
<comment type="caution">
    <text evidence="2">The sequence shown here is derived from an EMBL/GenBank/DDBJ whole genome shotgun (WGS) entry which is preliminary data.</text>
</comment>
<keyword evidence="3" id="KW-1185">Reference proteome</keyword>
<dbReference type="PANTHER" id="PTHR36766:SF73">
    <property type="entry name" value="NB-ARC DOMAIN-CONTAINING PROTEIN"/>
    <property type="match status" value="1"/>
</dbReference>
<gene>
    <name evidence="2" type="ORF">QYE76_071389</name>
</gene>
<dbReference type="Gene3D" id="1.10.8.430">
    <property type="entry name" value="Helical domain of apoptotic protease-activating factors"/>
    <property type="match status" value="1"/>
</dbReference>
<dbReference type="EMBL" id="JAUUTY010000004">
    <property type="protein sequence ID" value="KAK1653584.1"/>
    <property type="molecule type" value="Genomic_DNA"/>
</dbReference>
<protein>
    <recommendedName>
        <fullName evidence="1">NB-ARC domain-containing protein</fullName>
    </recommendedName>
</protein>